<evidence type="ECO:0000313" key="3">
    <source>
        <dbReference type="Proteomes" id="UP001160483"/>
    </source>
</evidence>
<dbReference type="EMBL" id="CAKKTJ010000324">
    <property type="protein sequence ID" value="CAH0480464.1"/>
    <property type="molecule type" value="Genomic_DNA"/>
</dbReference>
<dbReference type="AlphaFoldDB" id="A0AAU9L6T4"/>
<accession>A0AAU9L6T4</accession>
<organism evidence="2 3">
    <name type="scientific">Peronospora belbahrii</name>
    <dbReference type="NCBI Taxonomy" id="622444"/>
    <lineage>
        <taxon>Eukaryota</taxon>
        <taxon>Sar</taxon>
        <taxon>Stramenopiles</taxon>
        <taxon>Oomycota</taxon>
        <taxon>Peronosporomycetes</taxon>
        <taxon>Peronosporales</taxon>
        <taxon>Peronosporaceae</taxon>
        <taxon>Peronospora</taxon>
    </lineage>
</organism>
<gene>
    <name evidence="2" type="ORF">PBS003_LOCUS7086</name>
</gene>
<comment type="caution">
    <text evidence="2">The sequence shown here is derived from an EMBL/GenBank/DDBJ whole genome shotgun (WGS) entry which is preliminary data.</text>
</comment>
<dbReference type="Proteomes" id="UP001160483">
    <property type="component" value="Unassembled WGS sequence"/>
</dbReference>
<sequence length="157" mass="17800">MKDECHVCKSAKTEEKDAATVPDGVVWICRCVKVDGTDWETVCNDLHTVKLLVRQLSLSVESSDLQLWQALSCGVLKKLTRQKEKRVRNERWKHELATSGVLNYSSTLKVLRPSLRKRKQMNHANIDEEEIVADSDNSTDNAEDAFEDKPDDASTVK</sequence>
<protein>
    <submittedName>
        <fullName evidence="2">Uncharacterized protein</fullName>
    </submittedName>
</protein>
<evidence type="ECO:0000313" key="2">
    <source>
        <dbReference type="EMBL" id="CAH0480464.1"/>
    </source>
</evidence>
<proteinExistence type="predicted"/>
<feature type="compositionally biased region" description="Basic and acidic residues" evidence="1">
    <location>
        <begin position="147"/>
        <end position="157"/>
    </location>
</feature>
<feature type="region of interest" description="Disordered" evidence="1">
    <location>
        <begin position="122"/>
        <end position="157"/>
    </location>
</feature>
<reference evidence="2" key="1">
    <citation type="submission" date="2021-11" db="EMBL/GenBank/DDBJ databases">
        <authorList>
            <person name="Islam A."/>
            <person name="Islam S."/>
            <person name="Flora M.S."/>
            <person name="Rahman M."/>
            <person name="Ziaur R.M."/>
            <person name="Epstein J.H."/>
            <person name="Hassan M."/>
            <person name="Klassen M."/>
            <person name="Woodard K."/>
            <person name="Webb A."/>
            <person name="Webby R.J."/>
            <person name="El Zowalaty M.E."/>
        </authorList>
    </citation>
    <scope>NUCLEOTIDE SEQUENCE</scope>
    <source>
        <strain evidence="2">Pbs3</strain>
    </source>
</reference>
<name>A0AAU9L6T4_9STRA</name>
<evidence type="ECO:0000256" key="1">
    <source>
        <dbReference type="SAM" id="MobiDB-lite"/>
    </source>
</evidence>